<evidence type="ECO:0000256" key="5">
    <source>
        <dbReference type="SAM" id="Phobius"/>
    </source>
</evidence>
<keyword evidence="1 3" id="KW-0479">Metal-binding</keyword>
<evidence type="ECO:0000256" key="2">
    <source>
        <dbReference type="ARBA" id="ARBA00023004"/>
    </source>
</evidence>
<dbReference type="PRINTS" id="PR00385">
    <property type="entry name" value="P450"/>
</dbReference>
<dbReference type="InterPro" id="IPR001128">
    <property type="entry name" value="Cyt_P450"/>
</dbReference>
<comment type="caution">
    <text evidence="6">The sequence shown here is derived from an EMBL/GenBank/DDBJ whole genome shotgun (WGS) entry which is preliminary data.</text>
</comment>
<dbReference type="GO" id="GO:0020037">
    <property type="term" value="F:heme binding"/>
    <property type="evidence" value="ECO:0007669"/>
    <property type="project" value="InterPro"/>
</dbReference>
<name>A0A9N9F755_9GLOM</name>
<protein>
    <submittedName>
        <fullName evidence="6">1851_t:CDS:1</fullName>
    </submittedName>
</protein>
<dbReference type="CDD" id="cd00302">
    <property type="entry name" value="cytochrome_P450"/>
    <property type="match status" value="1"/>
</dbReference>
<dbReference type="InterPro" id="IPR036396">
    <property type="entry name" value="Cyt_P450_sf"/>
</dbReference>
<evidence type="ECO:0000256" key="4">
    <source>
        <dbReference type="RuleBase" id="RU000461"/>
    </source>
</evidence>
<evidence type="ECO:0000256" key="3">
    <source>
        <dbReference type="PIRSR" id="PIRSR602401-1"/>
    </source>
</evidence>
<evidence type="ECO:0000256" key="1">
    <source>
        <dbReference type="ARBA" id="ARBA00022723"/>
    </source>
</evidence>
<keyword evidence="4" id="KW-0503">Monooxygenase</keyword>
<comment type="similarity">
    <text evidence="4">Belongs to the cytochrome P450 family.</text>
</comment>
<accession>A0A9N9F755</accession>
<dbReference type="PRINTS" id="PR00463">
    <property type="entry name" value="EP450I"/>
</dbReference>
<keyword evidence="7" id="KW-1185">Reference proteome</keyword>
<dbReference type="PANTHER" id="PTHR24301">
    <property type="entry name" value="THROMBOXANE-A SYNTHASE"/>
    <property type="match status" value="1"/>
</dbReference>
<keyword evidence="2 3" id="KW-0408">Iron</keyword>
<keyword evidence="5" id="KW-0472">Membrane</keyword>
<dbReference type="EMBL" id="CAJVPI010000295">
    <property type="protein sequence ID" value="CAG8515079.1"/>
    <property type="molecule type" value="Genomic_DNA"/>
</dbReference>
<dbReference type="OrthoDB" id="1470350at2759"/>
<dbReference type="GO" id="GO:0016705">
    <property type="term" value="F:oxidoreductase activity, acting on paired donors, with incorporation or reduction of molecular oxygen"/>
    <property type="evidence" value="ECO:0007669"/>
    <property type="project" value="InterPro"/>
</dbReference>
<organism evidence="6 7">
    <name type="scientific">Paraglomus brasilianum</name>
    <dbReference type="NCBI Taxonomy" id="144538"/>
    <lineage>
        <taxon>Eukaryota</taxon>
        <taxon>Fungi</taxon>
        <taxon>Fungi incertae sedis</taxon>
        <taxon>Mucoromycota</taxon>
        <taxon>Glomeromycotina</taxon>
        <taxon>Glomeromycetes</taxon>
        <taxon>Paraglomerales</taxon>
        <taxon>Paraglomeraceae</taxon>
        <taxon>Paraglomus</taxon>
    </lineage>
</organism>
<dbReference type="Gene3D" id="1.10.630.10">
    <property type="entry name" value="Cytochrome P450"/>
    <property type="match status" value="1"/>
</dbReference>
<reference evidence="6" key="1">
    <citation type="submission" date="2021-06" db="EMBL/GenBank/DDBJ databases">
        <authorList>
            <person name="Kallberg Y."/>
            <person name="Tangrot J."/>
            <person name="Rosling A."/>
        </authorList>
    </citation>
    <scope>NUCLEOTIDE SEQUENCE</scope>
    <source>
        <strain evidence="6">BR232B</strain>
    </source>
</reference>
<dbReference type="AlphaFoldDB" id="A0A9N9F755"/>
<comment type="cofactor">
    <cofactor evidence="3">
        <name>heme</name>
        <dbReference type="ChEBI" id="CHEBI:30413"/>
    </cofactor>
</comment>
<dbReference type="PANTHER" id="PTHR24301:SF2">
    <property type="entry name" value="THROMBOXANE-A SYNTHASE"/>
    <property type="match status" value="1"/>
</dbReference>
<feature type="binding site" description="axial binding residue" evidence="3">
    <location>
        <position position="479"/>
    </location>
    <ligand>
        <name>heme</name>
        <dbReference type="ChEBI" id="CHEBI:30413"/>
    </ligand>
    <ligandPart>
        <name>Fe</name>
        <dbReference type="ChEBI" id="CHEBI:18248"/>
    </ligandPart>
</feature>
<evidence type="ECO:0000313" key="7">
    <source>
        <dbReference type="Proteomes" id="UP000789739"/>
    </source>
</evidence>
<dbReference type="GO" id="GO:0004497">
    <property type="term" value="F:monooxygenase activity"/>
    <property type="evidence" value="ECO:0007669"/>
    <property type="project" value="UniProtKB-KW"/>
</dbReference>
<feature type="transmembrane region" description="Helical" evidence="5">
    <location>
        <begin position="12"/>
        <end position="35"/>
    </location>
</feature>
<gene>
    <name evidence="6" type="ORF">PBRASI_LOCUS3322</name>
</gene>
<dbReference type="GO" id="GO:0005506">
    <property type="term" value="F:iron ion binding"/>
    <property type="evidence" value="ECO:0007669"/>
    <property type="project" value="InterPro"/>
</dbReference>
<evidence type="ECO:0000313" key="6">
    <source>
        <dbReference type="EMBL" id="CAG8515079.1"/>
    </source>
</evidence>
<sequence length="533" mass="61678">MILETLSLFSFWNAVNVFCIISILYVVNFYFLYFIRQNPLPGPFPLPLVGNLFQLLLFAGDIGKWGLHCQEKYGDIWETYVGNAKIIWLARADLAEKLMSPSRDSNYFHRTWENCGFNELGFSASGIIFNRNKTTWAFNRKMFAQAITSSKFTTPAIEWVQTMFVEMEGYLLGLGYDEKEFNFADWIPRLFTDMLFAMTMDKYACTLATLYNSHNPPKLAPYPEEAVAESDIFVKSMRKQFHALKYFRFTPEIIRNKTPFGRKKTKDYLDNLVWLRGVLINIIREKREKIMNTDEALRPDLMTLLAAVNTSKDMTQKSESIVEPPLTDEEIGNCFIDITSGGIDTSSNLICSIIYCIVKHPEVKKRLRFELDTVLGTDPVRIISHEDLNKLEYTEAVIQEVSRLHPVTPFVSRLPDKDDVIGGYPIKGGELLFVSVSGIQLHPKHWHNPKEFNPDRFLERDRSSIKCEFPMFGGGLRLCPGRQLAMTEMKIIIAMIFRKYDPELATPDTTPKYKYEGINRCYELMLRFKKRID</sequence>
<keyword evidence="3 4" id="KW-0349">Heme</keyword>
<dbReference type="InterPro" id="IPR017972">
    <property type="entry name" value="Cyt_P450_CS"/>
</dbReference>
<dbReference type="Pfam" id="PF00067">
    <property type="entry name" value="p450"/>
    <property type="match status" value="1"/>
</dbReference>
<keyword evidence="5" id="KW-1133">Transmembrane helix</keyword>
<keyword evidence="4" id="KW-0560">Oxidoreductase</keyword>
<dbReference type="InterPro" id="IPR002401">
    <property type="entry name" value="Cyt_P450_E_grp-I"/>
</dbReference>
<proteinExistence type="inferred from homology"/>
<dbReference type="Proteomes" id="UP000789739">
    <property type="component" value="Unassembled WGS sequence"/>
</dbReference>
<dbReference type="SUPFAM" id="SSF48264">
    <property type="entry name" value="Cytochrome P450"/>
    <property type="match status" value="1"/>
</dbReference>
<keyword evidence="5" id="KW-0812">Transmembrane</keyword>
<dbReference type="PROSITE" id="PS00086">
    <property type="entry name" value="CYTOCHROME_P450"/>
    <property type="match status" value="1"/>
</dbReference>